<dbReference type="OrthoDB" id="9789070at2"/>
<sequence>MLVETTVKQGSFYNVLYQMIPDNHILKRIDSAIDLSFVNELLADRYCKNFGRPAKEPEMMLRIQILKYLYNLSDEQLIQDLSVNLAYKWFVGLNPEDPLPETSLLTKFRTQRLKDISMDAIITEIVRQCIERGIIKGSNGIVIDTTHIEANTIKKVPERIMKQLARNIFKAMGQEEYEIPDYTQIEDHVAAKQIMKDYLEDLIEQVSKESSEEVIQAVQEAQEILESDLFIEQKGIRSLVDKDARVGHKTKTQNFYGYKAEICQTTNGSLITSITIEPGSYVDGSNFKEHLEETQKSGLTVTGVYGDKAYFRPDILNLIKENQATSYIPVSASAYKIDEKLFSYNKDSDQWFCVMGNETVKIKSKTRERNGKKQKYLDYTFEREFCRNCPRRSECIGKSKRIAKLMTISINTPELYEYSQRAKTSDFVEEYRKRAKIEPKNAELKRFHGLDRAKGYGLRSIRIQAKLTALSVNLKRIAKLVSALKGLHVLILKLLSPLVVNRPDCDWVAAQAA</sequence>
<dbReference type="NCBIfam" id="NF033551">
    <property type="entry name" value="transpos_IS1182"/>
    <property type="match status" value="1"/>
</dbReference>
<dbReference type="InterPro" id="IPR047629">
    <property type="entry name" value="IS1182_transpos"/>
</dbReference>
<feature type="domain" description="Transposase InsH N-terminal" evidence="1">
    <location>
        <begin position="15"/>
        <end position="110"/>
    </location>
</feature>
<dbReference type="KEGG" id="swo:Swol_2451"/>
<dbReference type="Pfam" id="PF05598">
    <property type="entry name" value="DUF772"/>
    <property type="match status" value="1"/>
</dbReference>
<gene>
    <name evidence="3" type="ordered locus">Swol_2451</name>
</gene>
<dbReference type="InterPro" id="IPR025668">
    <property type="entry name" value="Tnp_DDE_dom"/>
</dbReference>
<accession>Q0AU64</accession>
<organism evidence="3 4">
    <name type="scientific">Syntrophomonas wolfei subsp. wolfei (strain DSM 2245B / Goettingen)</name>
    <dbReference type="NCBI Taxonomy" id="335541"/>
    <lineage>
        <taxon>Bacteria</taxon>
        <taxon>Bacillati</taxon>
        <taxon>Bacillota</taxon>
        <taxon>Clostridia</taxon>
        <taxon>Eubacteriales</taxon>
        <taxon>Syntrophomonadaceae</taxon>
        <taxon>Syntrophomonas</taxon>
    </lineage>
</organism>
<feature type="domain" description="Transposase DDE" evidence="2">
    <location>
        <begin position="353"/>
        <end position="477"/>
    </location>
</feature>
<dbReference type="EMBL" id="CP000448">
    <property type="protein sequence ID" value="ABI69740.1"/>
    <property type="molecule type" value="Genomic_DNA"/>
</dbReference>
<evidence type="ECO:0008006" key="5">
    <source>
        <dbReference type="Google" id="ProtNLM"/>
    </source>
</evidence>
<dbReference type="InterPro" id="IPR008490">
    <property type="entry name" value="Transposase_InsH_N"/>
</dbReference>
<dbReference type="eggNOG" id="COG3039">
    <property type="taxonomic scope" value="Bacteria"/>
</dbReference>
<evidence type="ECO:0000313" key="4">
    <source>
        <dbReference type="Proteomes" id="UP000001968"/>
    </source>
</evidence>
<keyword evidence="4" id="KW-1185">Reference proteome</keyword>
<reference evidence="4" key="1">
    <citation type="journal article" date="2010" name="Environ. Microbiol.">
        <title>The genome of Syntrophomonas wolfei: new insights into syntrophic metabolism and biohydrogen production.</title>
        <authorList>
            <person name="Sieber J.R."/>
            <person name="Sims D.R."/>
            <person name="Han C."/>
            <person name="Kim E."/>
            <person name="Lykidis A."/>
            <person name="Lapidus A.L."/>
            <person name="McDonnald E."/>
            <person name="Rohlin L."/>
            <person name="Culley D.E."/>
            <person name="Gunsalus R."/>
            <person name="McInerney M.J."/>
        </authorList>
    </citation>
    <scope>NUCLEOTIDE SEQUENCE [LARGE SCALE GENOMIC DNA]</scope>
    <source>
        <strain evidence="4">DSM 2245B / Goettingen</strain>
    </source>
</reference>
<dbReference type="AlphaFoldDB" id="Q0AU64"/>
<name>Q0AU64_SYNWW</name>
<dbReference type="PANTHER" id="PTHR33408">
    <property type="entry name" value="TRANSPOSASE"/>
    <property type="match status" value="1"/>
</dbReference>
<evidence type="ECO:0000313" key="3">
    <source>
        <dbReference type="EMBL" id="ABI69740.1"/>
    </source>
</evidence>
<dbReference type="RefSeq" id="WP_011641824.1">
    <property type="nucleotide sequence ID" value="NC_008346.1"/>
</dbReference>
<dbReference type="HOGENOM" id="CLU_021293_2_0_9"/>
<dbReference type="PANTHER" id="PTHR33408:SF2">
    <property type="entry name" value="TRANSPOSASE DDE DOMAIN-CONTAINING PROTEIN"/>
    <property type="match status" value="1"/>
</dbReference>
<protein>
    <recommendedName>
        <fullName evidence="5">Transposase</fullName>
    </recommendedName>
</protein>
<proteinExistence type="predicted"/>
<dbReference type="Proteomes" id="UP000001968">
    <property type="component" value="Chromosome"/>
</dbReference>
<evidence type="ECO:0000259" key="1">
    <source>
        <dbReference type="Pfam" id="PF05598"/>
    </source>
</evidence>
<dbReference type="Pfam" id="PF13751">
    <property type="entry name" value="DDE_Tnp_1_6"/>
    <property type="match status" value="1"/>
</dbReference>
<evidence type="ECO:0000259" key="2">
    <source>
        <dbReference type="Pfam" id="PF13751"/>
    </source>
</evidence>